<feature type="region of interest" description="Disordered" evidence="1">
    <location>
        <begin position="167"/>
        <end position="210"/>
    </location>
</feature>
<feature type="compositionally biased region" description="Polar residues" evidence="1">
    <location>
        <begin position="196"/>
        <end position="210"/>
    </location>
</feature>
<accession>A0A165JZ50</accession>
<feature type="region of interest" description="Disordered" evidence="1">
    <location>
        <begin position="325"/>
        <end position="344"/>
    </location>
</feature>
<feature type="compositionally biased region" description="Polar residues" evidence="1">
    <location>
        <begin position="403"/>
        <end position="429"/>
    </location>
</feature>
<feature type="compositionally biased region" description="Low complexity" evidence="1">
    <location>
        <begin position="326"/>
        <end position="344"/>
    </location>
</feature>
<dbReference type="InParanoid" id="A0A165JZ50"/>
<sequence>MPPPRRSTLPAAATTLETAAAALKVAREATETVPIAGQILGSAAHIFELAEKIEKKRQAMYDLVTTSASYAQQIDLAVAGRVLEVSMERRLERLYTVFAKIEALLQMETAPKRAILRVLRQVFVLPVQAEVLAAELENEMKLFQALSLIDTRLAVADTARIMEEDVQYDGDKSSSTRRTHAHGSTTTAPATRDNNKTTSTRSTPPKNDVTSALDAEAARLAARKADPRWIVIERTRFAHADQAVRERLVELGDRYFLNFARCSDAVHDVAQMLPSFNVMKGERHLVKRLLDDLQRIALWLQPGLDELNIAWPAFFARVPASPSVSVATQTPVPKPAAAPVAPAVPATSTAPSTVAVPASSSVAAAPATPAVSTVPAATSLADTRPPPEPAARPPAAAAPVSYASVTSTRPASISAPTPRTSPAIPQSSCRSPSMRLIVRYPTSDVLQNSLRPHPATLTSALNKALDADYVSAISYSHRGQLILHTHAPYDAQQLAQHSDKIQHVLRSVHALATDMTPTLETGETWSKVVVHNVPLPICSGASDVLNLDALLADVCASNGLHTAAIRVARPLCPRNTLEHRFRASTSSSPQFVPILLGFSDSDAASQLLRNGLVWQYAHCRVSRYRPRRTDSAAVRREMLPTPRATPEK</sequence>
<proteinExistence type="predicted"/>
<evidence type="ECO:0000313" key="2">
    <source>
        <dbReference type="EMBL" id="KZV95553.1"/>
    </source>
</evidence>
<dbReference type="AlphaFoldDB" id="A0A165JZ50"/>
<gene>
    <name evidence="2" type="ORF">EXIGLDRAFT_834258</name>
</gene>
<dbReference type="EMBL" id="KV425955">
    <property type="protein sequence ID" value="KZV95553.1"/>
    <property type="molecule type" value="Genomic_DNA"/>
</dbReference>
<dbReference type="Proteomes" id="UP000077266">
    <property type="component" value="Unassembled WGS sequence"/>
</dbReference>
<reference evidence="2 3" key="1">
    <citation type="journal article" date="2016" name="Mol. Biol. Evol.">
        <title>Comparative Genomics of Early-Diverging Mushroom-Forming Fungi Provides Insights into the Origins of Lignocellulose Decay Capabilities.</title>
        <authorList>
            <person name="Nagy L.G."/>
            <person name="Riley R."/>
            <person name="Tritt A."/>
            <person name="Adam C."/>
            <person name="Daum C."/>
            <person name="Floudas D."/>
            <person name="Sun H."/>
            <person name="Yadav J.S."/>
            <person name="Pangilinan J."/>
            <person name="Larsson K.H."/>
            <person name="Matsuura K."/>
            <person name="Barry K."/>
            <person name="Labutti K."/>
            <person name="Kuo R."/>
            <person name="Ohm R.A."/>
            <person name="Bhattacharya S.S."/>
            <person name="Shirouzu T."/>
            <person name="Yoshinaga Y."/>
            <person name="Martin F.M."/>
            <person name="Grigoriev I.V."/>
            <person name="Hibbett D.S."/>
        </authorList>
    </citation>
    <scope>NUCLEOTIDE SEQUENCE [LARGE SCALE GENOMIC DNA]</scope>
    <source>
        <strain evidence="2 3">HHB12029</strain>
    </source>
</reference>
<evidence type="ECO:0000313" key="3">
    <source>
        <dbReference type="Proteomes" id="UP000077266"/>
    </source>
</evidence>
<protein>
    <submittedName>
        <fullName evidence="2">Uncharacterized protein</fullName>
    </submittedName>
</protein>
<name>A0A165JZ50_EXIGL</name>
<feature type="region of interest" description="Disordered" evidence="1">
    <location>
        <begin position="375"/>
        <end position="429"/>
    </location>
</feature>
<organism evidence="2 3">
    <name type="scientific">Exidia glandulosa HHB12029</name>
    <dbReference type="NCBI Taxonomy" id="1314781"/>
    <lineage>
        <taxon>Eukaryota</taxon>
        <taxon>Fungi</taxon>
        <taxon>Dikarya</taxon>
        <taxon>Basidiomycota</taxon>
        <taxon>Agaricomycotina</taxon>
        <taxon>Agaricomycetes</taxon>
        <taxon>Auriculariales</taxon>
        <taxon>Exidiaceae</taxon>
        <taxon>Exidia</taxon>
    </lineage>
</organism>
<evidence type="ECO:0000256" key="1">
    <source>
        <dbReference type="SAM" id="MobiDB-lite"/>
    </source>
</evidence>
<keyword evidence="3" id="KW-1185">Reference proteome</keyword>